<accession>A0A409WRN1</accession>
<comment type="caution">
    <text evidence="2">The sequence shown here is derived from an EMBL/GenBank/DDBJ whole genome shotgun (WGS) entry which is preliminary data.</text>
</comment>
<dbReference type="STRING" id="181874.A0A409WRN1"/>
<feature type="compositionally biased region" description="Polar residues" evidence="1">
    <location>
        <begin position="450"/>
        <end position="466"/>
    </location>
</feature>
<feature type="region of interest" description="Disordered" evidence="1">
    <location>
        <begin position="356"/>
        <end position="634"/>
    </location>
</feature>
<dbReference type="OrthoDB" id="3250313at2759"/>
<dbReference type="AlphaFoldDB" id="A0A409WRN1"/>
<organism evidence="2 3">
    <name type="scientific">Panaeolus cyanescens</name>
    <dbReference type="NCBI Taxonomy" id="181874"/>
    <lineage>
        <taxon>Eukaryota</taxon>
        <taxon>Fungi</taxon>
        <taxon>Dikarya</taxon>
        <taxon>Basidiomycota</taxon>
        <taxon>Agaricomycotina</taxon>
        <taxon>Agaricomycetes</taxon>
        <taxon>Agaricomycetidae</taxon>
        <taxon>Agaricales</taxon>
        <taxon>Agaricineae</taxon>
        <taxon>Galeropsidaceae</taxon>
        <taxon>Panaeolus</taxon>
    </lineage>
</organism>
<gene>
    <name evidence="2" type="ORF">CVT24_007876</name>
</gene>
<name>A0A409WRN1_9AGAR</name>
<dbReference type="Proteomes" id="UP000284842">
    <property type="component" value="Unassembled WGS sequence"/>
</dbReference>
<reference evidence="2 3" key="1">
    <citation type="journal article" date="2018" name="Evol. Lett.">
        <title>Horizontal gene cluster transfer increased hallucinogenic mushroom diversity.</title>
        <authorList>
            <person name="Reynolds H.T."/>
            <person name="Vijayakumar V."/>
            <person name="Gluck-Thaler E."/>
            <person name="Korotkin H.B."/>
            <person name="Matheny P.B."/>
            <person name="Slot J.C."/>
        </authorList>
    </citation>
    <scope>NUCLEOTIDE SEQUENCE [LARGE SCALE GENOMIC DNA]</scope>
    <source>
        <strain evidence="2 3">2629</strain>
    </source>
</reference>
<keyword evidence="3" id="KW-1185">Reference proteome</keyword>
<evidence type="ECO:0000256" key="1">
    <source>
        <dbReference type="SAM" id="MobiDB-lite"/>
    </source>
</evidence>
<proteinExistence type="predicted"/>
<feature type="compositionally biased region" description="Low complexity" evidence="1">
    <location>
        <begin position="608"/>
        <end position="617"/>
    </location>
</feature>
<sequence>MPHPGVFQGSRKEFLQSQKEFYKEGILGGYVRDAVAIIQRRYFKRYPIGLPHNEEPTQEHLDAINDEAPDPDEEFPNEENLTPEEYAKQLREVEERRDLIMKRKKQIKRWLEYQHMKDNDVNPAESGALNPFSVLLFKLTGIGYQKPRLRSAVNTWRRAHRAEIEEEAQSLALNDTRSQRQKLANIREKVAKEKFDSLSEEDQRYYRDLAKEEHEAAMKQWEKDTTSPPSTSPEDRQRAIEGVIRFMQPILDGLCAATGWKATLAVGGPEPANGGRFRMLSINSGTVPGNVKMNFTRSEAAAYHKHFTPMFGEFLRKCYTVEECRSRALSSSEGFDTIQSIIEDSDIAEAVDLGFPKDQSSSHRSSSATPGATEPPSTGPRSAVEPRPSSDTASVPSTLPSAQRSPVPVNLAATPPSHSQSAPADGISVAATEATSATSAPTSLVAPAHTHSSPESPQLPDESNSRPPTPFIPPSRVPTPDFVLPSRSVTPDLMPTPGSLTNIPHASSPPSPSDLPTSDKNAGGLSPSAKRLRSEGASVENEPPPKKTRCDMPPSSSSEKRPLVEDAGENDPPRKKTRSAGQSTKVTPLPKKSRARKKTNPSPLVLPSSQAITTATSTGGGSDGPLAPPSSNSPDWFRLAMEQFTICPSVLNNCTAMQLGEKWVGLVRAWSDFEHREDFGRDLPKESQYLSPKGRPSLVGDWIARKRRPTYKPHIDNLRAYGDCFWSWWTSLQPEWRISDGEIVSDRLEGDWGSLKTPGSNGILSVMCALLYWGLHAYGSATHTKEWLKAVEDCQAVFQVL</sequence>
<feature type="region of interest" description="Disordered" evidence="1">
    <location>
        <begin position="216"/>
        <end position="236"/>
    </location>
</feature>
<dbReference type="InParanoid" id="A0A409WRN1"/>
<feature type="compositionally biased region" description="Polar residues" evidence="1">
    <location>
        <begin position="389"/>
        <end position="404"/>
    </location>
</feature>
<dbReference type="EMBL" id="NHTK01005308">
    <property type="protein sequence ID" value="PPQ81136.1"/>
    <property type="molecule type" value="Genomic_DNA"/>
</dbReference>
<evidence type="ECO:0000313" key="3">
    <source>
        <dbReference type="Proteomes" id="UP000284842"/>
    </source>
</evidence>
<feature type="compositionally biased region" description="Basic and acidic residues" evidence="1">
    <location>
        <begin position="216"/>
        <end position="225"/>
    </location>
</feature>
<feature type="compositionally biased region" description="Polar residues" evidence="1">
    <location>
        <begin position="358"/>
        <end position="380"/>
    </location>
</feature>
<feature type="compositionally biased region" description="Pro residues" evidence="1">
    <location>
        <begin position="467"/>
        <end position="477"/>
    </location>
</feature>
<feature type="compositionally biased region" description="Low complexity" evidence="1">
    <location>
        <begin position="428"/>
        <end position="448"/>
    </location>
</feature>
<evidence type="ECO:0000313" key="2">
    <source>
        <dbReference type="EMBL" id="PPQ81136.1"/>
    </source>
</evidence>
<protein>
    <submittedName>
        <fullName evidence="2">Uncharacterized protein</fullName>
    </submittedName>
</protein>